<dbReference type="GO" id="GO:0005840">
    <property type="term" value="C:ribosome"/>
    <property type="evidence" value="ECO:0007669"/>
    <property type="project" value="UniProtKB-KW"/>
</dbReference>
<protein>
    <recommendedName>
        <fullName evidence="4">Small ribosomal subunit protein bS21</fullName>
    </recommendedName>
</protein>
<dbReference type="EMBL" id="JARJFB010000103">
    <property type="protein sequence ID" value="MEA0971262.1"/>
    <property type="molecule type" value="Genomic_DNA"/>
</dbReference>
<accession>A0ABU5NDL3</accession>
<dbReference type="InterPro" id="IPR038380">
    <property type="entry name" value="Ribosomal_bS21_sf"/>
</dbReference>
<keyword evidence="3" id="KW-0687">Ribonucleoprotein</keyword>
<evidence type="ECO:0000313" key="7">
    <source>
        <dbReference type="Proteomes" id="UP001291687"/>
    </source>
</evidence>
<proteinExistence type="inferred from homology"/>
<evidence type="ECO:0000256" key="2">
    <source>
        <dbReference type="ARBA" id="ARBA00022980"/>
    </source>
</evidence>
<dbReference type="RefSeq" id="WP_322777166.1">
    <property type="nucleotide sequence ID" value="NZ_JARJFB010000103.1"/>
</dbReference>
<keyword evidence="2 6" id="KW-0689">Ribosomal protein</keyword>
<comment type="similarity">
    <text evidence="1">Belongs to the bacterial ribosomal protein bS21 family.</text>
</comment>
<name>A0ABU5NDL3_9RICK</name>
<gene>
    <name evidence="6" type="ORF">Megvenef_01237</name>
</gene>
<reference evidence="6 7" key="1">
    <citation type="submission" date="2023-03" db="EMBL/GenBank/DDBJ databases">
        <title>Host association and intracellularity evolved multiple times independently in the Rickettsiales.</title>
        <authorList>
            <person name="Castelli M."/>
            <person name="Nardi T."/>
            <person name="Gammuto L."/>
            <person name="Bellinzona G."/>
            <person name="Sabaneyeva E."/>
            <person name="Potekhin A."/>
            <person name="Serra V."/>
            <person name="Petroni G."/>
            <person name="Sassera D."/>
        </authorList>
    </citation>
    <scope>NUCLEOTIDE SEQUENCE [LARGE SCALE GENOMIC DNA]</scope>
    <source>
        <strain evidence="6 7">Sr 2-6</strain>
    </source>
</reference>
<comment type="caution">
    <text evidence="6">The sequence shown here is derived from an EMBL/GenBank/DDBJ whole genome shotgun (WGS) entry which is preliminary data.</text>
</comment>
<dbReference type="NCBIfam" id="TIGR00030">
    <property type="entry name" value="S21p"/>
    <property type="match status" value="1"/>
</dbReference>
<evidence type="ECO:0000256" key="5">
    <source>
        <dbReference type="SAM" id="MobiDB-lite"/>
    </source>
</evidence>
<organism evidence="6 7">
    <name type="scientific">Candidatus Megaera venefica</name>
    <dbReference type="NCBI Taxonomy" id="2055910"/>
    <lineage>
        <taxon>Bacteria</taxon>
        <taxon>Pseudomonadati</taxon>
        <taxon>Pseudomonadota</taxon>
        <taxon>Alphaproteobacteria</taxon>
        <taxon>Rickettsiales</taxon>
        <taxon>Rickettsiaceae</taxon>
        <taxon>Candidatus Megaera</taxon>
    </lineage>
</organism>
<feature type="region of interest" description="Disordered" evidence="5">
    <location>
        <begin position="34"/>
        <end position="67"/>
    </location>
</feature>
<dbReference type="Gene3D" id="1.20.5.1150">
    <property type="entry name" value="Ribosomal protein S8"/>
    <property type="match status" value="1"/>
</dbReference>
<evidence type="ECO:0000313" key="6">
    <source>
        <dbReference type="EMBL" id="MEA0971262.1"/>
    </source>
</evidence>
<evidence type="ECO:0000256" key="3">
    <source>
        <dbReference type="ARBA" id="ARBA00023274"/>
    </source>
</evidence>
<keyword evidence="7" id="KW-1185">Reference proteome</keyword>
<feature type="compositionally biased region" description="Basic residues" evidence="5">
    <location>
        <begin position="55"/>
        <end position="67"/>
    </location>
</feature>
<evidence type="ECO:0000256" key="1">
    <source>
        <dbReference type="ARBA" id="ARBA00006640"/>
    </source>
</evidence>
<evidence type="ECO:0000256" key="4">
    <source>
        <dbReference type="ARBA" id="ARBA00035135"/>
    </source>
</evidence>
<dbReference type="Pfam" id="PF01165">
    <property type="entry name" value="Ribosomal_S21"/>
    <property type="match status" value="1"/>
</dbReference>
<dbReference type="Proteomes" id="UP001291687">
    <property type="component" value="Unassembled WGS sequence"/>
</dbReference>
<sequence>MAVHISVHGGNSEKAISDLKRKMQRELVFRQMKTSRFYETPSSKRVREKQESDRRIRKNNRRKRMEG</sequence>
<dbReference type="InterPro" id="IPR001911">
    <property type="entry name" value="Ribosomal_bS21"/>
</dbReference>